<reference evidence="2 3" key="1">
    <citation type="journal article" date="2023" name="Commun. Biol.">
        <title>Genome analysis of Parmales, the sister group of diatoms, reveals the evolutionary specialization of diatoms from phago-mixotrophs to photoautotrophs.</title>
        <authorList>
            <person name="Ban H."/>
            <person name="Sato S."/>
            <person name="Yoshikawa S."/>
            <person name="Yamada K."/>
            <person name="Nakamura Y."/>
            <person name="Ichinomiya M."/>
            <person name="Sato N."/>
            <person name="Blanc-Mathieu R."/>
            <person name="Endo H."/>
            <person name="Kuwata A."/>
            <person name="Ogata H."/>
        </authorList>
    </citation>
    <scope>NUCLEOTIDE SEQUENCE [LARGE SCALE GENOMIC DNA]</scope>
</reference>
<name>A0ABQ6MGD4_9STRA</name>
<gene>
    <name evidence="2" type="ORF">TeGR_g8279</name>
</gene>
<protein>
    <submittedName>
        <fullName evidence="2">Uncharacterized protein</fullName>
    </submittedName>
</protein>
<comment type="caution">
    <text evidence="2">The sequence shown here is derived from an EMBL/GenBank/DDBJ whole genome shotgun (WGS) entry which is preliminary data.</text>
</comment>
<keyword evidence="3" id="KW-1185">Reference proteome</keyword>
<proteinExistence type="predicted"/>
<feature type="compositionally biased region" description="Pro residues" evidence="1">
    <location>
        <begin position="30"/>
        <end position="39"/>
    </location>
</feature>
<feature type="region of interest" description="Disordered" evidence="1">
    <location>
        <begin position="23"/>
        <end position="117"/>
    </location>
</feature>
<dbReference type="Proteomes" id="UP001165060">
    <property type="component" value="Unassembled WGS sequence"/>
</dbReference>
<dbReference type="EMBL" id="BRYB01005542">
    <property type="protein sequence ID" value="GMI25744.1"/>
    <property type="molecule type" value="Genomic_DNA"/>
</dbReference>
<evidence type="ECO:0000313" key="2">
    <source>
        <dbReference type="EMBL" id="GMI25744.1"/>
    </source>
</evidence>
<organism evidence="2 3">
    <name type="scientific">Tetraparma gracilis</name>
    <dbReference type="NCBI Taxonomy" id="2962635"/>
    <lineage>
        <taxon>Eukaryota</taxon>
        <taxon>Sar</taxon>
        <taxon>Stramenopiles</taxon>
        <taxon>Ochrophyta</taxon>
        <taxon>Bolidophyceae</taxon>
        <taxon>Parmales</taxon>
        <taxon>Triparmaceae</taxon>
        <taxon>Tetraparma</taxon>
    </lineage>
</organism>
<sequence length="202" mass="21014">MASPNAYEQLRLSRIARNEARLLSLGLSTPAPPPPTKRPPPAKKRPAPPATPARRSTRVTGKPPVYNEAQAYRLLDEHDAGREPGERARGPEEPRKRLPALPAAAAPPAAAAERLSASGKTPAASAAGKVMARDLPLPLPAAAAALLGRALPATGKAAVVGRLAEIAGRGGEVGFSKYSGVLEFKGAAVLWVNWDATPGREK</sequence>
<feature type="compositionally biased region" description="Basic and acidic residues" evidence="1">
    <location>
        <begin position="74"/>
        <end position="96"/>
    </location>
</feature>
<evidence type="ECO:0000313" key="3">
    <source>
        <dbReference type="Proteomes" id="UP001165060"/>
    </source>
</evidence>
<evidence type="ECO:0000256" key="1">
    <source>
        <dbReference type="SAM" id="MobiDB-lite"/>
    </source>
</evidence>
<feature type="compositionally biased region" description="Low complexity" evidence="1">
    <location>
        <begin position="99"/>
        <end position="112"/>
    </location>
</feature>
<accession>A0ABQ6MGD4</accession>